<dbReference type="PANTHER" id="PTHR33110:SF149">
    <property type="entry name" value="F-BOX DOMAIN-CONTAINING PROTEIN"/>
    <property type="match status" value="1"/>
</dbReference>
<organism evidence="2">
    <name type="scientific">Aegilops tauschii</name>
    <name type="common">Tausch's goatgrass</name>
    <name type="synonym">Aegilops squarrosa</name>
    <dbReference type="NCBI Taxonomy" id="37682"/>
    <lineage>
        <taxon>Eukaryota</taxon>
        <taxon>Viridiplantae</taxon>
        <taxon>Streptophyta</taxon>
        <taxon>Embryophyta</taxon>
        <taxon>Tracheophyta</taxon>
        <taxon>Spermatophyta</taxon>
        <taxon>Magnoliopsida</taxon>
        <taxon>Liliopsida</taxon>
        <taxon>Poales</taxon>
        <taxon>Poaceae</taxon>
        <taxon>BOP clade</taxon>
        <taxon>Pooideae</taxon>
        <taxon>Triticodae</taxon>
        <taxon>Triticeae</taxon>
        <taxon>Triticinae</taxon>
        <taxon>Aegilops</taxon>
    </lineage>
</organism>
<sequence>MNQPGKSMSPTTSIPPWSELPQELLGLIIDRLPGSSGDRGLLSAAWSKVRRFLLSMASTRAQFREACRPSRHSASADCARFRAVCRSWKTALREHMRVPAPRQVPWIVLSDGYLLTPDGTDPLYRLPPLPPGATGARSPWIVLSDGYLLTPDGTDPLYRLPSLPEDATCIGSTDEWLAIDRIGPGNQHSYFMHNPFSGTTVPLHELRNIIRERSKFFKIHKVLMRSTPDDVIAVLTNNWNYPLILIRPGKGAWTPKPRTPPYVYIIDIAFLGDELYGITQAYDLVSLAIAFDSNGIPSVAGIDRHIWHTPMDYHFHVWDDDEEDGEYERKMATNPEASEDDDDKRAVYELMKSTGDSMIMDAVHWWDDEEVPHEPKDLVTVSWHFVESRGKLLLVMRQLQIPEYTMKFTRKVQVFEAKVNEGGWVPVTSGLDGQALFISRPFCKSIPAHGEIEADVIYFVDTGDMFNMRSQTMGPPTRGIYDRSSTWIFFSSWWFKNYLHHI</sequence>
<dbReference type="InterPro" id="IPR005174">
    <property type="entry name" value="KIB1-4_b-propeller"/>
</dbReference>
<dbReference type="Pfam" id="PF03478">
    <property type="entry name" value="Beta-prop_KIB1-4"/>
    <property type="match status" value="1"/>
</dbReference>
<protein>
    <recommendedName>
        <fullName evidence="1">KIB1-4 beta-propeller domain-containing protein</fullName>
    </recommendedName>
</protein>
<name>M8BW49_AEGTA</name>
<dbReference type="EnsemblPlants" id="EMT26179">
    <property type="protein sequence ID" value="EMT26179"/>
    <property type="gene ID" value="F775_11454"/>
</dbReference>
<dbReference type="PANTHER" id="PTHR33110">
    <property type="entry name" value="F-BOX/KELCH-REPEAT PROTEIN-RELATED"/>
    <property type="match status" value="1"/>
</dbReference>
<feature type="domain" description="KIB1-4 beta-propeller" evidence="1">
    <location>
        <begin position="159"/>
        <end position="469"/>
    </location>
</feature>
<proteinExistence type="predicted"/>
<dbReference type="AlphaFoldDB" id="M8BW49"/>
<reference evidence="2" key="1">
    <citation type="submission" date="2015-06" db="UniProtKB">
        <authorList>
            <consortium name="EnsemblPlants"/>
        </authorList>
    </citation>
    <scope>IDENTIFICATION</scope>
</reference>
<evidence type="ECO:0000313" key="2">
    <source>
        <dbReference type="EnsemblPlants" id="EMT26179"/>
    </source>
</evidence>
<accession>M8BW49</accession>
<evidence type="ECO:0000259" key="1">
    <source>
        <dbReference type="Pfam" id="PF03478"/>
    </source>
</evidence>